<proteinExistence type="predicted"/>
<evidence type="ECO:0000313" key="1">
    <source>
        <dbReference type="EMBL" id="CAE0348536.1"/>
    </source>
</evidence>
<accession>A0A7S3N9E3</accession>
<dbReference type="EMBL" id="HBII01017590">
    <property type="protein sequence ID" value="CAE0348536.1"/>
    <property type="molecule type" value="Transcribed_RNA"/>
</dbReference>
<name>A0A7S3N9E3_9SPIT</name>
<dbReference type="AlphaFoldDB" id="A0A7S3N9E3"/>
<gene>
    <name evidence="1" type="ORF">EHAR0213_LOCUS7447</name>
</gene>
<reference evidence="1" key="1">
    <citation type="submission" date="2021-01" db="EMBL/GenBank/DDBJ databases">
        <authorList>
            <person name="Corre E."/>
            <person name="Pelletier E."/>
            <person name="Niang G."/>
            <person name="Scheremetjew M."/>
            <person name="Finn R."/>
            <person name="Kale V."/>
            <person name="Holt S."/>
            <person name="Cochrane G."/>
            <person name="Meng A."/>
            <person name="Brown T."/>
            <person name="Cohen L."/>
        </authorList>
    </citation>
    <scope>NUCLEOTIDE SEQUENCE</scope>
    <source>
        <strain evidence="1">FSP1.4</strain>
    </source>
</reference>
<protein>
    <submittedName>
        <fullName evidence="1">Uncharacterized protein</fullName>
    </submittedName>
</protein>
<sequence length="224" mass="26127">MRGRFTKIGKGDEYIFKYNESDLSPEVLQEFSSSYIRKINSNENLNIDSELDMAAKILARRIRDQAQDLVKQSLLELRNLDHSQLIEEYKERAEEMIQAAISHIDEKKRPKYGAIYENEKTSLLSYIHESLLQISRSELERICRTISDEFKSNLAEHSKSCDKMEDFGIHLSEKLQNKVEKYVTSSEKLVLEHDQWRKLVNTKKQNLMSELAAIGNTYEMDASI</sequence>
<organism evidence="1">
    <name type="scientific">Euplotes harpa</name>
    <dbReference type="NCBI Taxonomy" id="151035"/>
    <lineage>
        <taxon>Eukaryota</taxon>
        <taxon>Sar</taxon>
        <taxon>Alveolata</taxon>
        <taxon>Ciliophora</taxon>
        <taxon>Intramacronucleata</taxon>
        <taxon>Spirotrichea</taxon>
        <taxon>Hypotrichia</taxon>
        <taxon>Euplotida</taxon>
        <taxon>Euplotidae</taxon>
        <taxon>Euplotes</taxon>
    </lineage>
</organism>